<name>A0ABT3CNJ0_9BACT</name>
<gene>
    <name evidence="3" type="ORF">N7U62_00730</name>
</gene>
<evidence type="ECO:0000313" key="4">
    <source>
        <dbReference type="Proteomes" id="UP001300692"/>
    </source>
</evidence>
<dbReference type="RefSeq" id="WP_264135955.1">
    <property type="nucleotide sequence ID" value="NZ_JAOYOD010000001.1"/>
</dbReference>
<dbReference type="SUPFAM" id="SSF142433">
    <property type="entry name" value="CinA-like"/>
    <property type="match status" value="1"/>
</dbReference>
<dbReference type="SMART" id="SM00852">
    <property type="entry name" value="MoCF_biosynth"/>
    <property type="match status" value="1"/>
</dbReference>
<dbReference type="PANTHER" id="PTHR13939:SF0">
    <property type="entry name" value="NMN AMIDOHYDROLASE-LIKE PROTEIN YFAY"/>
    <property type="match status" value="1"/>
</dbReference>
<sequence length="416" mass="46100">MKEVFADIVTIGDEILYGQILDTNSQWISQQLDDLGIKVRRKYSISDKSELIKEAVKESLEKCQLVLITGGLGPTKDDLTKHALAECFGMSLELNHSALEDVEDIFKRMGKELTEINRQQAFLPKGSVKITNERGTAPGMWFDIDKKVVVSMPGVPFEMKAMMTKTVLPKIKQKFTLPVILHQVIRTIGIGESWLSEKIARWEDALPNHLALAYLPGRNQVRLRLTGVGDDRETLKSEMDEEIAKLLPTIQQFVYGFGDLEIEEAVGELLRTRELTIATAESCTGGFLSHKLTSISGSSDYYLGSVIAYHNSIKQQELKVSPKTLEKHGAVSEEVAKEMAEGVRKKLKVDIGISTTGIAGPDGGTEEKPVGTVWMAISFGGKLYSQKIQSPGTRLLNIEYSAIKALDFIRQTLNEG</sequence>
<dbReference type="EMBL" id="JAOYOD010000001">
    <property type="protein sequence ID" value="MCV9385162.1"/>
    <property type="molecule type" value="Genomic_DNA"/>
</dbReference>
<dbReference type="Proteomes" id="UP001300692">
    <property type="component" value="Unassembled WGS sequence"/>
</dbReference>
<comment type="similarity">
    <text evidence="1">Belongs to the CinA family.</text>
</comment>
<dbReference type="Gene3D" id="3.90.950.20">
    <property type="entry name" value="CinA-like"/>
    <property type="match status" value="1"/>
</dbReference>
<evidence type="ECO:0000313" key="3">
    <source>
        <dbReference type="EMBL" id="MCV9385162.1"/>
    </source>
</evidence>
<dbReference type="Pfam" id="PF18146">
    <property type="entry name" value="CinA_KH"/>
    <property type="match status" value="1"/>
</dbReference>
<dbReference type="NCBIfam" id="TIGR00177">
    <property type="entry name" value="molyb_syn"/>
    <property type="match status" value="1"/>
</dbReference>
<proteinExistence type="inferred from homology"/>
<evidence type="ECO:0000259" key="2">
    <source>
        <dbReference type="SMART" id="SM00852"/>
    </source>
</evidence>
<accession>A0ABT3CNJ0</accession>
<dbReference type="Gene3D" id="3.30.70.2860">
    <property type="match status" value="1"/>
</dbReference>
<dbReference type="InterPro" id="IPR036653">
    <property type="entry name" value="CinA-like_C"/>
</dbReference>
<dbReference type="InterPro" id="IPR041424">
    <property type="entry name" value="CinA_KH"/>
</dbReference>
<dbReference type="SUPFAM" id="SSF53218">
    <property type="entry name" value="Molybdenum cofactor biosynthesis proteins"/>
    <property type="match status" value="1"/>
</dbReference>
<evidence type="ECO:0000256" key="1">
    <source>
        <dbReference type="HAMAP-Rule" id="MF_00226"/>
    </source>
</evidence>
<dbReference type="InterPro" id="IPR036425">
    <property type="entry name" value="MoaB/Mog-like_dom_sf"/>
</dbReference>
<dbReference type="HAMAP" id="MF_00226_B">
    <property type="entry name" value="CinA_B"/>
    <property type="match status" value="1"/>
</dbReference>
<dbReference type="NCBIfam" id="TIGR00199">
    <property type="entry name" value="PncC_domain"/>
    <property type="match status" value="1"/>
</dbReference>
<dbReference type="Pfam" id="PF00994">
    <property type="entry name" value="MoCF_biosynth"/>
    <property type="match status" value="1"/>
</dbReference>
<dbReference type="InterPro" id="IPR008135">
    <property type="entry name" value="Competence-induced_CinA"/>
</dbReference>
<dbReference type="CDD" id="cd00885">
    <property type="entry name" value="cinA"/>
    <property type="match status" value="1"/>
</dbReference>
<feature type="domain" description="MoaB/Mog" evidence="2">
    <location>
        <begin position="7"/>
        <end position="174"/>
    </location>
</feature>
<dbReference type="NCBIfam" id="NF001813">
    <property type="entry name" value="PRK00549.1"/>
    <property type="match status" value="1"/>
</dbReference>
<dbReference type="PIRSF" id="PIRSF006728">
    <property type="entry name" value="CinA"/>
    <property type="match status" value="1"/>
</dbReference>
<protein>
    <recommendedName>
        <fullName evidence="1">CinA-like protein</fullName>
    </recommendedName>
</protein>
<organism evidence="3 4">
    <name type="scientific">Reichenbachiella ulvae</name>
    <dbReference type="NCBI Taxonomy" id="2980104"/>
    <lineage>
        <taxon>Bacteria</taxon>
        <taxon>Pseudomonadati</taxon>
        <taxon>Bacteroidota</taxon>
        <taxon>Cytophagia</taxon>
        <taxon>Cytophagales</taxon>
        <taxon>Reichenbachiellaceae</taxon>
        <taxon>Reichenbachiella</taxon>
    </lineage>
</organism>
<dbReference type="NCBIfam" id="TIGR00200">
    <property type="entry name" value="cinA_nterm"/>
    <property type="match status" value="1"/>
</dbReference>
<dbReference type="Pfam" id="PF02464">
    <property type="entry name" value="CinA"/>
    <property type="match status" value="1"/>
</dbReference>
<dbReference type="InterPro" id="IPR008136">
    <property type="entry name" value="CinA_C"/>
</dbReference>
<dbReference type="InterPro" id="IPR050101">
    <property type="entry name" value="CinA"/>
</dbReference>
<dbReference type="PANTHER" id="PTHR13939">
    <property type="entry name" value="NICOTINAMIDE-NUCLEOTIDE AMIDOHYDROLASE PNCC"/>
    <property type="match status" value="1"/>
</dbReference>
<reference evidence="3 4" key="1">
    <citation type="submission" date="2022-10" db="EMBL/GenBank/DDBJ databases">
        <title>Comparative genomics and taxonomic characterization of three novel marine species of genus Reichenbachiella exhibiting antioxidant and polysaccharide degradation activities.</title>
        <authorList>
            <person name="Muhammad N."/>
            <person name="Lee Y.-J."/>
            <person name="Ko J."/>
            <person name="Kim S.-G."/>
        </authorList>
    </citation>
    <scope>NUCLEOTIDE SEQUENCE [LARGE SCALE GENOMIC DNA]</scope>
    <source>
        <strain evidence="3 4">ABR2-5</strain>
    </source>
</reference>
<keyword evidence="4" id="KW-1185">Reference proteome</keyword>
<comment type="caution">
    <text evidence="3">The sequence shown here is derived from an EMBL/GenBank/DDBJ whole genome shotgun (WGS) entry which is preliminary data.</text>
</comment>
<dbReference type="InterPro" id="IPR001453">
    <property type="entry name" value="MoaB/Mog_dom"/>
</dbReference>
<dbReference type="Gene3D" id="3.40.980.10">
    <property type="entry name" value="MoaB/Mog-like domain"/>
    <property type="match status" value="1"/>
</dbReference>